<reference evidence="2" key="1">
    <citation type="submission" date="2021-03" db="EMBL/GenBank/DDBJ databases">
        <title>Draft genome sequence of rust myrtle Austropuccinia psidii MF-1, a brazilian biotype.</title>
        <authorList>
            <person name="Quecine M.C."/>
            <person name="Pachon D.M.R."/>
            <person name="Bonatelli M.L."/>
            <person name="Correr F.H."/>
            <person name="Franceschini L.M."/>
            <person name="Leite T.F."/>
            <person name="Margarido G.R.A."/>
            <person name="Almeida C.A."/>
            <person name="Ferrarezi J.A."/>
            <person name="Labate C.A."/>
        </authorList>
    </citation>
    <scope>NUCLEOTIDE SEQUENCE</scope>
    <source>
        <strain evidence="2">MF-1</strain>
    </source>
</reference>
<protein>
    <submittedName>
        <fullName evidence="2">Uncharacterized protein</fullName>
    </submittedName>
</protein>
<keyword evidence="3" id="KW-1185">Reference proteome</keyword>
<gene>
    <name evidence="2" type="ORF">O181_011524</name>
</gene>
<name>A0A9Q3BSZ4_9BASI</name>
<comment type="caution">
    <text evidence="2">The sequence shown here is derived from an EMBL/GenBank/DDBJ whole genome shotgun (WGS) entry which is preliminary data.</text>
</comment>
<evidence type="ECO:0000313" key="2">
    <source>
        <dbReference type="EMBL" id="MBW0471809.1"/>
    </source>
</evidence>
<dbReference type="Proteomes" id="UP000765509">
    <property type="component" value="Unassembled WGS sequence"/>
</dbReference>
<organism evidence="2 3">
    <name type="scientific">Austropuccinia psidii MF-1</name>
    <dbReference type="NCBI Taxonomy" id="1389203"/>
    <lineage>
        <taxon>Eukaryota</taxon>
        <taxon>Fungi</taxon>
        <taxon>Dikarya</taxon>
        <taxon>Basidiomycota</taxon>
        <taxon>Pucciniomycotina</taxon>
        <taxon>Pucciniomycetes</taxon>
        <taxon>Pucciniales</taxon>
        <taxon>Sphaerophragmiaceae</taxon>
        <taxon>Austropuccinia</taxon>
    </lineage>
</organism>
<evidence type="ECO:0000256" key="1">
    <source>
        <dbReference type="SAM" id="MobiDB-lite"/>
    </source>
</evidence>
<feature type="region of interest" description="Disordered" evidence="1">
    <location>
        <begin position="9"/>
        <end position="30"/>
    </location>
</feature>
<sequence length="105" mass="12106">MDNFYCFTNLPNDRDDSSQHHPDEHPHNSINLQYVTGGVNHFNSEEVMSQLNSSQPEALGPNLKKRHTKKEMQEALSNQKYECTKDGGKRKKSFDCNYPFVQTDS</sequence>
<evidence type="ECO:0000313" key="3">
    <source>
        <dbReference type="Proteomes" id="UP000765509"/>
    </source>
</evidence>
<feature type="compositionally biased region" description="Basic and acidic residues" evidence="1">
    <location>
        <begin position="12"/>
        <end position="27"/>
    </location>
</feature>
<accession>A0A9Q3BSZ4</accession>
<dbReference type="AlphaFoldDB" id="A0A9Q3BSZ4"/>
<dbReference type="EMBL" id="AVOT02002867">
    <property type="protein sequence ID" value="MBW0471809.1"/>
    <property type="molecule type" value="Genomic_DNA"/>
</dbReference>
<proteinExistence type="predicted"/>